<evidence type="ECO:0000313" key="2">
    <source>
        <dbReference type="Proteomes" id="UP000742098"/>
    </source>
</evidence>
<proteinExistence type="predicted"/>
<dbReference type="EMBL" id="DYVS01000149">
    <property type="protein sequence ID" value="HJF70847.1"/>
    <property type="molecule type" value="Genomic_DNA"/>
</dbReference>
<accession>A0A921H632</accession>
<dbReference type="Proteomes" id="UP000742098">
    <property type="component" value="Unassembled WGS sequence"/>
</dbReference>
<protein>
    <submittedName>
        <fullName evidence="1">Uncharacterized protein</fullName>
    </submittedName>
</protein>
<evidence type="ECO:0000313" key="1">
    <source>
        <dbReference type="EMBL" id="HJF70847.1"/>
    </source>
</evidence>
<reference evidence="1" key="1">
    <citation type="journal article" date="2021" name="PeerJ">
        <title>Extensive microbial diversity within the chicken gut microbiome revealed by metagenomics and culture.</title>
        <authorList>
            <person name="Gilroy R."/>
            <person name="Ravi A."/>
            <person name="Getino M."/>
            <person name="Pursley I."/>
            <person name="Horton D.L."/>
            <person name="Alikhan N.F."/>
            <person name="Baker D."/>
            <person name="Gharbi K."/>
            <person name="Hall N."/>
            <person name="Watson M."/>
            <person name="Adriaenssens E.M."/>
            <person name="Foster-Nyarko E."/>
            <person name="Jarju S."/>
            <person name="Secka A."/>
            <person name="Antonio M."/>
            <person name="Oren A."/>
            <person name="Chaudhuri R.R."/>
            <person name="La Ragione R."/>
            <person name="Hildebrand F."/>
            <person name="Pallen M.J."/>
        </authorList>
    </citation>
    <scope>NUCLEOTIDE SEQUENCE</scope>
    <source>
        <strain evidence="1">6966</strain>
    </source>
</reference>
<sequence>MNYDIPESVDELFANGERSYSIIDYTIPPMDNIQSMEFFLDQVGIEDKDIVEADGTQVYLKHEKYSYQMCIDAGGLGDFYSHGYDVSIYKE</sequence>
<name>A0A921H632_9BACT</name>
<gene>
    <name evidence="1" type="ORF">K8V05_08860</name>
</gene>
<reference evidence="1" key="2">
    <citation type="submission" date="2021-09" db="EMBL/GenBank/DDBJ databases">
        <authorList>
            <person name="Gilroy R."/>
        </authorList>
    </citation>
    <scope>NUCLEOTIDE SEQUENCE</scope>
    <source>
        <strain evidence="1">6966</strain>
    </source>
</reference>
<dbReference type="AlphaFoldDB" id="A0A921H632"/>
<organism evidence="1 2">
    <name type="scientific">Butyricimonas virosa</name>
    <dbReference type="NCBI Taxonomy" id="544645"/>
    <lineage>
        <taxon>Bacteria</taxon>
        <taxon>Pseudomonadati</taxon>
        <taxon>Bacteroidota</taxon>
        <taxon>Bacteroidia</taxon>
        <taxon>Bacteroidales</taxon>
        <taxon>Odoribacteraceae</taxon>
        <taxon>Butyricimonas</taxon>
    </lineage>
</organism>
<comment type="caution">
    <text evidence="1">The sequence shown here is derived from an EMBL/GenBank/DDBJ whole genome shotgun (WGS) entry which is preliminary data.</text>
</comment>